<dbReference type="Gramene" id="ONH96709">
    <property type="protein sequence ID" value="ONH96709"/>
    <property type="gene ID" value="PRUPE_7G147000"/>
</dbReference>
<gene>
    <name evidence="1" type="ORF">PRUPE_7G147000</name>
</gene>
<evidence type="ECO:0000313" key="1">
    <source>
        <dbReference type="EMBL" id="ONH96709.1"/>
    </source>
</evidence>
<proteinExistence type="predicted"/>
<dbReference type="EMBL" id="CM007657">
    <property type="protein sequence ID" value="ONH96709.1"/>
    <property type="molecule type" value="Genomic_DNA"/>
</dbReference>
<evidence type="ECO:0000313" key="2">
    <source>
        <dbReference type="Proteomes" id="UP000006882"/>
    </source>
</evidence>
<keyword evidence="2" id="KW-1185">Reference proteome</keyword>
<sequence length="134" mass="15537">MGELKEENMEVAAARKSFKKSFSRSKSTRCIDAAQINPTNISFGKIYPCPEADKALFRSLSVVDINRERKIAHSASLPSHLSTPRHDFDYRSSRRIFIGSYPFNKKVEKTLSFSKIRKWLPLLFSREKRKKRVV</sequence>
<dbReference type="AlphaFoldDB" id="A0A251NDM3"/>
<organism evidence="1 2">
    <name type="scientific">Prunus persica</name>
    <name type="common">Peach</name>
    <name type="synonym">Amygdalus persica</name>
    <dbReference type="NCBI Taxonomy" id="3760"/>
    <lineage>
        <taxon>Eukaryota</taxon>
        <taxon>Viridiplantae</taxon>
        <taxon>Streptophyta</taxon>
        <taxon>Embryophyta</taxon>
        <taxon>Tracheophyta</taxon>
        <taxon>Spermatophyta</taxon>
        <taxon>Magnoliopsida</taxon>
        <taxon>eudicotyledons</taxon>
        <taxon>Gunneridae</taxon>
        <taxon>Pentapetalae</taxon>
        <taxon>rosids</taxon>
        <taxon>fabids</taxon>
        <taxon>Rosales</taxon>
        <taxon>Rosaceae</taxon>
        <taxon>Amygdaloideae</taxon>
        <taxon>Amygdaleae</taxon>
        <taxon>Prunus</taxon>
    </lineage>
</organism>
<reference evidence="1 2" key="1">
    <citation type="journal article" date="2013" name="Nat. Genet.">
        <title>The high-quality draft genome of peach (Prunus persica) identifies unique patterns of genetic diversity, domestication and genome evolution.</title>
        <authorList>
            <consortium name="International Peach Genome Initiative"/>
            <person name="Verde I."/>
            <person name="Abbott A.G."/>
            <person name="Scalabrin S."/>
            <person name="Jung S."/>
            <person name="Shu S."/>
            <person name="Marroni F."/>
            <person name="Zhebentyayeva T."/>
            <person name="Dettori M.T."/>
            <person name="Grimwood J."/>
            <person name="Cattonaro F."/>
            <person name="Zuccolo A."/>
            <person name="Rossini L."/>
            <person name="Jenkins J."/>
            <person name="Vendramin E."/>
            <person name="Meisel L.A."/>
            <person name="Decroocq V."/>
            <person name="Sosinski B."/>
            <person name="Prochnik S."/>
            <person name="Mitros T."/>
            <person name="Policriti A."/>
            <person name="Cipriani G."/>
            <person name="Dondini L."/>
            <person name="Ficklin S."/>
            <person name="Goodstein D.M."/>
            <person name="Xuan P."/>
            <person name="Del Fabbro C."/>
            <person name="Aramini V."/>
            <person name="Copetti D."/>
            <person name="Gonzalez S."/>
            <person name="Horner D.S."/>
            <person name="Falchi R."/>
            <person name="Lucas S."/>
            <person name="Mica E."/>
            <person name="Maldonado J."/>
            <person name="Lazzari B."/>
            <person name="Bielenberg D."/>
            <person name="Pirona R."/>
            <person name="Miculan M."/>
            <person name="Barakat A."/>
            <person name="Testolin R."/>
            <person name="Stella A."/>
            <person name="Tartarini S."/>
            <person name="Tonutti P."/>
            <person name="Arus P."/>
            <person name="Orellana A."/>
            <person name="Wells C."/>
            <person name="Main D."/>
            <person name="Vizzotto G."/>
            <person name="Silva H."/>
            <person name="Salamini F."/>
            <person name="Schmutz J."/>
            <person name="Morgante M."/>
            <person name="Rokhsar D.S."/>
        </authorList>
    </citation>
    <scope>NUCLEOTIDE SEQUENCE [LARGE SCALE GENOMIC DNA]</scope>
    <source>
        <strain evidence="2">cv. Nemared</strain>
    </source>
</reference>
<name>A0A251NDM3_PRUPE</name>
<accession>A0A251NDM3</accession>
<dbReference type="Proteomes" id="UP000006882">
    <property type="component" value="Chromosome G7"/>
</dbReference>
<protein>
    <submittedName>
        <fullName evidence="1">Uncharacterized protein</fullName>
    </submittedName>
</protein>